<keyword evidence="1" id="KW-0678">Repressor</keyword>
<keyword evidence="4" id="KW-0804">Transcription</keyword>
<dbReference type="PANTHER" id="PTHR30146:SF95">
    <property type="entry name" value="RIBOSE OPERON REPRESSOR"/>
    <property type="match status" value="1"/>
</dbReference>
<name>A0ABP2J721_9STRE</name>
<feature type="domain" description="HTH lacI-type" evidence="5">
    <location>
        <begin position="3"/>
        <end position="57"/>
    </location>
</feature>
<organism evidence="6">
    <name type="scientific">Streptococcus infantis SK1302</name>
    <dbReference type="NCBI Taxonomy" id="871237"/>
    <lineage>
        <taxon>Bacteria</taxon>
        <taxon>Bacillati</taxon>
        <taxon>Bacillota</taxon>
        <taxon>Bacilli</taxon>
        <taxon>Lactobacillales</taxon>
        <taxon>Streptococcaceae</taxon>
        <taxon>Streptococcus</taxon>
    </lineage>
</organism>
<dbReference type="Pfam" id="PF00532">
    <property type="entry name" value="Peripla_BP_1"/>
    <property type="match status" value="1"/>
</dbReference>
<dbReference type="PROSITE" id="PS00356">
    <property type="entry name" value="HTH_LACI_1"/>
    <property type="match status" value="1"/>
</dbReference>
<accession>A0ABP2J721</accession>
<dbReference type="EMBL" id="AEDY01000021">
    <property type="protein sequence ID" value="EFO54988.1"/>
    <property type="molecule type" value="Genomic_DNA"/>
</dbReference>
<sequence length="181" mass="20146">MVAKLTDVAKLAGVSPTTVSRVINKKGYLSEKTIQKVNEAMRELGYKPNNLARSLQGKSAKLIGLIFPKISHVFYAELIDKLEHELFKKGYKTIICNSEHDSEKEREYLEMLEANQVDGIISGSHNLGIEDYNRVTAPIISFDRNLSPDIPVVSSDNYAGGVLAAQTLEKTGAKVCHYDYR</sequence>
<evidence type="ECO:0000256" key="3">
    <source>
        <dbReference type="ARBA" id="ARBA00023125"/>
    </source>
</evidence>
<dbReference type="Gene3D" id="1.10.260.40">
    <property type="entry name" value="lambda repressor-like DNA-binding domains"/>
    <property type="match status" value="1"/>
</dbReference>
<dbReference type="PROSITE" id="PS50932">
    <property type="entry name" value="HTH_LACI_2"/>
    <property type="match status" value="1"/>
</dbReference>
<evidence type="ECO:0000313" key="6">
    <source>
        <dbReference type="EMBL" id="EFO54988.1"/>
    </source>
</evidence>
<gene>
    <name evidence="6" type="ORF">SIN_0268</name>
</gene>
<dbReference type="SUPFAM" id="SSF47413">
    <property type="entry name" value="lambda repressor-like DNA-binding domains"/>
    <property type="match status" value="1"/>
</dbReference>
<keyword evidence="3" id="KW-0238">DNA-binding</keyword>
<dbReference type="SMART" id="SM00354">
    <property type="entry name" value="HTH_LACI"/>
    <property type="match status" value="1"/>
</dbReference>
<evidence type="ECO:0000256" key="2">
    <source>
        <dbReference type="ARBA" id="ARBA00023015"/>
    </source>
</evidence>
<dbReference type="InterPro" id="IPR001761">
    <property type="entry name" value="Peripla_BP/Lac1_sug-bd_dom"/>
</dbReference>
<dbReference type="PRINTS" id="PR00036">
    <property type="entry name" value="HTHLACI"/>
</dbReference>
<dbReference type="InterPro" id="IPR028082">
    <property type="entry name" value="Peripla_BP_I"/>
</dbReference>
<dbReference type="Pfam" id="PF00356">
    <property type="entry name" value="LacI"/>
    <property type="match status" value="1"/>
</dbReference>
<protein>
    <submittedName>
        <fullName evidence="6">Sucrose operon repressor</fullName>
    </submittedName>
</protein>
<dbReference type="Gene3D" id="3.40.50.2300">
    <property type="match status" value="1"/>
</dbReference>
<evidence type="ECO:0000256" key="4">
    <source>
        <dbReference type="ARBA" id="ARBA00023163"/>
    </source>
</evidence>
<evidence type="ECO:0000256" key="1">
    <source>
        <dbReference type="ARBA" id="ARBA00022491"/>
    </source>
</evidence>
<evidence type="ECO:0000259" key="5">
    <source>
        <dbReference type="PROSITE" id="PS50932"/>
    </source>
</evidence>
<dbReference type="SUPFAM" id="SSF53822">
    <property type="entry name" value="Periplasmic binding protein-like I"/>
    <property type="match status" value="1"/>
</dbReference>
<dbReference type="PANTHER" id="PTHR30146">
    <property type="entry name" value="LACI-RELATED TRANSCRIPTIONAL REPRESSOR"/>
    <property type="match status" value="1"/>
</dbReference>
<dbReference type="InterPro" id="IPR000843">
    <property type="entry name" value="HTH_LacI"/>
</dbReference>
<keyword evidence="2" id="KW-0805">Transcription regulation</keyword>
<dbReference type="CDD" id="cd01392">
    <property type="entry name" value="HTH_LacI"/>
    <property type="match status" value="1"/>
</dbReference>
<reference evidence="6" key="1">
    <citation type="submission" date="2010-09" db="EMBL/GenBank/DDBJ databases">
        <authorList>
            <person name="Daugherty S.C."/>
            <person name="Kilian M."/>
            <person name="Tettelin H."/>
        </authorList>
    </citation>
    <scope>NUCLEOTIDE SEQUENCE [LARGE SCALE GENOMIC DNA]</scope>
    <source>
        <strain evidence="6">SK1302</strain>
    </source>
</reference>
<proteinExistence type="predicted"/>
<dbReference type="InterPro" id="IPR010982">
    <property type="entry name" value="Lambda_DNA-bd_dom_sf"/>
</dbReference>
<comment type="caution">
    <text evidence="6">The sequence shown here is derived from an EMBL/GenBank/DDBJ whole genome shotgun (WGS) entry which is preliminary data.</text>
</comment>